<evidence type="ECO:0000313" key="2">
    <source>
        <dbReference type="EMBL" id="AEO57366.1"/>
    </source>
</evidence>
<dbReference type="Proteomes" id="UP000007322">
    <property type="component" value="Chromosome 3"/>
</dbReference>
<dbReference type="VEuPathDB" id="FungiDB:MYCTH_2303434"/>
<dbReference type="InParanoid" id="G2QCP3"/>
<feature type="region of interest" description="Disordered" evidence="1">
    <location>
        <begin position="35"/>
        <end position="69"/>
    </location>
</feature>
<dbReference type="KEGG" id="mtm:MYCTH_2303434"/>
<proteinExistence type="predicted"/>
<reference evidence="2 3" key="1">
    <citation type="journal article" date="2011" name="Nat. Biotechnol.">
        <title>Comparative genomic analysis of the thermophilic biomass-degrading fungi Myceliophthora thermophila and Thielavia terrestris.</title>
        <authorList>
            <person name="Berka R.M."/>
            <person name="Grigoriev I.V."/>
            <person name="Otillar R."/>
            <person name="Salamov A."/>
            <person name="Grimwood J."/>
            <person name="Reid I."/>
            <person name="Ishmael N."/>
            <person name="John T."/>
            <person name="Darmond C."/>
            <person name="Moisan M.-C."/>
            <person name="Henrissat B."/>
            <person name="Coutinho P.M."/>
            <person name="Lombard V."/>
            <person name="Natvig D.O."/>
            <person name="Lindquist E."/>
            <person name="Schmutz J."/>
            <person name="Lucas S."/>
            <person name="Harris P."/>
            <person name="Powlowski J."/>
            <person name="Bellemare A."/>
            <person name="Taylor D."/>
            <person name="Butler G."/>
            <person name="de Vries R.P."/>
            <person name="Allijn I.E."/>
            <person name="van den Brink J."/>
            <person name="Ushinsky S."/>
            <person name="Storms R."/>
            <person name="Powell A.J."/>
            <person name="Paulsen I.T."/>
            <person name="Elbourne L.D.H."/>
            <person name="Baker S.E."/>
            <person name="Magnuson J."/>
            <person name="LaBoissiere S."/>
            <person name="Clutterbuck A.J."/>
            <person name="Martinez D."/>
            <person name="Wogulis M."/>
            <person name="de Leon A.L."/>
            <person name="Rey M.W."/>
            <person name="Tsang A."/>
        </authorList>
    </citation>
    <scope>NUCLEOTIDE SEQUENCE [LARGE SCALE GENOMIC DNA]</scope>
    <source>
        <strain evidence="3">ATCC 42464 / BCRC 31852 / DSM 1799</strain>
    </source>
</reference>
<dbReference type="AlphaFoldDB" id="G2QCP3"/>
<keyword evidence="3" id="KW-1185">Reference proteome</keyword>
<sequence length="69" mass="7415">MAAQWGPDMRGRIPLSLTPSDRVPCILSLPLVPLPLPPPPPGGSRSDTPAFLVRDTDACEEKSRKAPIQ</sequence>
<evidence type="ECO:0000256" key="1">
    <source>
        <dbReference type="SAM" id="MobiDB-lite"/>
    </source>
</evidence>
<protein>
    <submittedName>
        <fullName evidence="2">Uncharacterized protein</fullName>
    </submittedName>
</protein>
<dbReference type="GeneID" id="11512687"/>
<dbReference type="HOGENOM" id="CLU_2777676_0_0_1"/>
<dbReference type="RefSeq" id="XP_003662611.1">
    <property type="nucleotide sequence ID" value="XM_003662563.1"/>
</dbReference>
<dbReference type="EMBL" id="CP003004">
    <property type="protein sequence ID" value="AEO57366.1"/>
    <property type="molecule type" value="Genomic_DNA"/>
</dbReference>
<evidence type="ECO:0000313" key="3">
    <source>
        <dbReference type="Proteomes" id="UP000007322"/>
    </source>
</evidence>
<accession>G2QCP3</accession>
<name>G2QCP3_THET4</name>
<organism evidence="2 3">
    <name type="scientific">Thermothelomyces thermophilus (strain ATCC 42464 / BCRC 31852 / DSM 1799)</name>
    <name type="common">Sporotrichum thermophile</name>
    <dbReference type="NCBI Taxonomy" id="573729"/>
    <lineage>
        <taxon>Eukaryota</taxon>
        <taxon>Fungi</taxon>
        <taxon>Dikarya</taxon>
        <taxon>Ascomycota</taxon>
        <taxon>Pezizomycotina</taxon>
        <taxon>Sordariomycetes</taxon>
        <taxon>Sordariomycetidae</taxon>
        <taxon>Sordariales</taxon>
        <taxon>Chaetomiaceae</taxon>
        <taxon>Thermothelomyces</taxon>
    </lineage>
</organism>
<gene>
    <name evidence="2" type="ORF">MYCTH_2303434</name>
</gene>
<feature type="compositionally biased region" description="Basic and acidic residues" evidence="1">
    <location>
        <begin position="54"/>
        <end position="69"/>
    </location>
</feature>